<dbReference type="SUPFAM" id="SSF46894">
    <property type="entry name" value="C-terminal effector domain of the bipartite response regulators"/>
    <property type="match status" value="1"/>
</dbReference>
<evidence type="ECO:0000256" key="2">
    <source>
        <dbReference type="ARBA" id="ARBA00023012"/>
    </source>
</evidence>
<evidence type="ECO:0000256" key="1">
    <source>
        <dbReference type="ARBA" id="ARBA00022553"/>
    </source>
</evidence>
<evidence type="ECO:0000256" key="4">
    <source>
        <dbReference type="ARBA" id="ARBA00023125"/>
    </source>
</evidence>
<dbReference type="Proteomes" id="UP001059844">
    <property type="component" value="Chromosome"/>
</dbReference>
<dbReference type="Pfam" id="PF00486">
    <property type="entry name" value="Trans_reg_C"/>
    <property type="match status" value="1"/>
</dbReference>
<dbReference type="PROSITE" id="PS50110">
    <property type="entry name" value="RESPONSE_REGULATORY"/>
    <property type="match status" value="1"/>
</dbReference>
<keyword evidence="11" id="KW-1185">Reference proteome</keyword>
<evidence type="ECO:0000256" key="6">
    <source>
        <dbReference type="PROSITE-ProRule" id="PRU00169"/>
    </source>
</evidence>
<keyword evidence="1 6" id="KW-0597">Phosphoprotein</keyword>
<proteinExistence type="predicted"/>
<feature type="modified residue" description="4-aspartylphosphate" evidence="6">
    <location>
        <position position="52"/>
    </location>
</feature>
<evidence type="ECO:0000256" key="5">
    <source>
        <dbReference type="ARBA" id="ARBA00023163"/>
    </source>
</evidence>
<dbReference type="Gene3D" id="1.10.10.10">
    <property type="entry name" value="Winged helix-like DNA-binding domain superfamily/Winged helix DNA-binding domain"/>
    <property type="match status" value="1"/>
</dbReference>
<sequence length="230" mass="26166">MANILVIEDDSRVASFIEKGLSEHSYTVTVAEKGFIGIDEAMSFTYDLIILDIMLPDISGVEVCKVLRMRKVITPILILSALDNSEEKVEGLRAGADDYLGKPFLFEELLARIQAQLRRIEFNKGITEFQSYAGVEINVDEQSATRDGKELDLSPLEYKLLLYFMRNREKALSRTLIAQAVWNIDFDSTTNTVDVYINFLRKKLDKEFPRPLIHTIKGTGYMLKQKGDES</sequence>
<feature type="domain" description="Response regulatory" evidence="8">
    <location>
        <begin position="3"/>
        <end position="117"/>
    </location>
</feature>
<organism evidence="10 11">
    <name type="scientific">Flavobacterium cerinum</name>
    <dbReference type="NCBI Taxonomy" id="2502784"/>
    <lineage>
        <taxon>Bacteria</taxon>
        <taxon>Pseudomonadati</taxon>
        <taxon>Bacteroidota</taxon>
        <taxon>Flavobacteriia</taxon>
        <taxon>Flavobacteriales</taxon>
        <taxon>Flavobacteriaceae</taxon>
        <taxon>Flavobacterium</taxon>
    </lineage>
</organism>
<dbReference type="InterPro" id="IPR039420">
    <property type="entry name" value="WalR-like"/>
</dbReference>
<gene>
    <name evidence="10" type="ORF">NOX80_06685</name>
</gene>
<evidence type="ECO:0000259" key="9">
    <source>
        <dbReference type="PROSITE" id="PS51755"/>
    </source>
</evidence>
<evidence type="ECO:0000256" key="3">
    <source>
        <dbReference type="ARBA" id="ARBA00023015"/>
    </source>
</evidence>
<reference evidence="10" key="1">
    <citation type="submission" date="2022-07" db="EMBL/GenBank/DDBJ databases">
        <title>Isolation, identification, and degradation of a PFOSA degrading strain from sewage treatment plant.</title>
        <authorList>
            <person name="Zhang L."/>
            <person name="Huo Y."/>
        </authorList>
    </citation>
    <scope>NUCLEOTIDE SEQUENCE</scope>
    <source>
        <strain evidence="10">C1</strain>
    </source>
</reference>
<protein>
    <submittedName>
        <fullName evidence="10">Response regulator transcription factor</fullName>
    </submittedName>
</protein>
<keyword evidence="3" id="KW-0805">Transcription regulation</keyword>
<dbReference type="PANTHER" id="PTHR48111">
    <property type="entry name" value="REGULATOR OF RPOS"/>
    <property type="match status" value="1"/>
</dbReference>
<dbReference type="PANTHER" id="PTHR48111:SF22">
    <property type="entry name" value="REGULATOR OF RPOS"/>
    <property type="match status" value="1"/>
</dbReference>
<keyword evidence="5" id="KW-0804">Transcription</keyword>
<dbReference type="EMBL" id="CP101751">
    <property type="protein sequence ID" value="UUC46878.1"/>
    <property type="molecule type" value="Genomic_DNA"/>
</dbReference>
<dbReference type="Gene3D" id="3.40.50.2300">
    <property type="match status" value="1"/>
</dbReference>
<dbReference type="InterPro" id="IPR016032">
    <property type="entry name" value="Sig_transdc_resp-reg_C-effctor"/>
</dbReference>
<keyword evidence="4 7" id="KW-0238">DNA-binding</keyword>
<accession>A0ABY5IYQ7</accession>
<dbReference type="PROSITE" id="PS51755">
    <property type="entry name" value="OMPR_PHOB"/>
    <property type="match status" value="1"/>
</dbReference>
<dbReference type="CDD" id="cd19935">
    <property type="entry name" value="REC_OmpR_CusR-like"/>
    <property type="match status" value="1"/>
</dbReference>
<feature type="domain" description="OmpR/PhoB-type" evidence="9">
    <location>
        <begin position="124"/>
        <end position="225"/>
    </location>
</feature>
<dbReference type="InterPro" id="IPR001789">
    <property type="entry name" value="Sig_transdc_resp-reg_receiver"/>
</dbReference>
<dbReference type="SMART" id="SM00448">
    <property type="entry name" value="REC"/>
    <property type="match status" value="1"/>
</dbReference>
<dbReference type="Gene3D" id="6.10.250.690">
    <property type="match status" value="1"/>
</dbReference>
<dbReference type="CDD" id="cd00383">
    <property type="entry name" value="trans_reg_C"/>
    <property type="match status" value="1"/>
</dbReference>
<dbReference type="Pfam" id="PF00072">
    <property type="entry name" value="Response_reg"/>
    <property type="match status" value="1"/>
</dbReference>
<evidence type="ECO:0000313" key="11">
    <source>
        <dbReference type="Proteomes" id="UP001059844"/>
    </source>
</evidence>
<dbReference type="SMART" id="SM00862">
    <property type="entry name" value="Trans_reg_C"/>
    <property type="match status" value="1"/>
</dbReference>
<keyword evidence="2" id="KW-0902">Two-component regulatory system</keyword>
<feature type="DNA-binding region" description="OmpR/PhoB-type" evidence="7">
    <location>
        <begin position="124"/>
        <end position="225"/>
    </location>
</feature>
<dbReference type="InterPro" id="IPR036388">
    <property type="entry name" value="WH-like_DNA-bd_sf"/>
</dbReference>
<dbReference type="SUPFAM" id="SSF52172">
    <property type="entry name" value="CheY-like"/>
    <property type="match status" value="1"/>
</dbReference>
<dbReference type="InterPro" id="IPR011006">
    <property type="entry name" value="CheY-like_superfamily"/>
</dbReference>
<evidence type="ECO:0000256" key="7">
    <source>
        <dbReference type="PROSITE-ProRule" id="PRU01091"/>
    </source>
</evidence>
<dbReference type="RefSeq" id="WP_256552531.1">
    <property type="nucleotide sequence ID" value="NZ_CP101751.1"/>
</dbReference>
<evidence type="ECO:0000259" key="8">
    <source>
        <dbReference type="PROSITE" id="PS50110"/>
    </source>
</evidence>
<name>A0ABY5IYQ7_9FLAO</name>
<evidence type="ECO:0000313" key="10">
    <source>
        <dbReference type="EMBL" id="UUC46878.1"/>
    </source>
</evidence>
<dbReference type="InterPro" id="IPR001867">
    <property type="entry name" value="OmpR/PhoB-type_DNA-bd"/>
</dbReference>